<organism evidence="1 2">
    <name type="scientific">Caenorhabditis tropicalis</name>
    <dbReference type="NCBI Taxonomy" id="1561998"/>
    <lineage>
        <taxon>Eukaryota</taxon>
        <taxon>Metazoa</taxon>
        <taxon>Ecdysozoa</taxon>
        <taxon>Nematoda</taxon>
        <taxon>Chromadorea</taxon>
        <taxon>Rhabditida</taxon>
        <taxon>Rhabditina</taxon>
        <taxon>Rhabditomorpha</taxon>
        <taxon>Rhabditoidea</taxon>
        <taxon>Rhabditidae</taxon>
        <taxon>Peloderinae</taxon>
        <taxon>Caenorhabditis</taxon>
    </lineage>
</organism>
<dbReference type="WBParaSite" id="Csp11.Scaffold442.g1225.t1">
    <property type="protein sequence ID" value="Csp11.Scaffold442.g1225.t1"/>
    <property type="gene ID" value="Csp11.Scaffold442.g1225"/>
</dbReference>
<name>A0A1I7T0G0_9PELO</name>
<reference evidence="2" key="1">
    <citation type="submission" date="2016-11" db="UniProtKB">
        <authorList>
            <consortium name="WormBaseParasite"/>
        </authorList>
    </citation>
    <scope>IDENTIFICATION</scope>
</reference>
<sequence>MARLVRSWEEEEFHCCFARALLEGTNSDYMNQYLLGSVEPMAVAKMINHNNLFHKGKTADQMAKLCEIVNEKTQYGYQIDKRQLIILVRNALVAIQNQAAEGEKALRTQKQVQNCPIFQRKAAERLQMKPVSLMRLTHHQNATNDEVLNLDNFILNPYDPNSGELPVFSVTHANYNQQNQNDDVIITGVVPSSLSELRIARKRRREN</sequence>
<dbReference type="Proteomes" id="UP000095282">
    <property type="component" value="Unplaced"/>
</dbReference>
<evidence type="ECO:0000313" key="2">
    <source>
        <dbReference type="WBParaSite" id="Csp11.Scaffold442.g1225.t1"/>
    </source>
</evidence>
<accession>A0A1I7T0G0</accession>
<dbReference type="AlphaFoldDB" id="A0A1I7T0G0"/>
<evidence type="ECO:0000313" key="1">
    <source>
        <dbReference type="Proteomes" id="UP000095282"/>
    </source>
</evidence>
<protein>
    <submittedName>
        <fullName evidence="2">Bromo domain-containing protein</fullName>
    </submittedName>
</protein>
<keyword evidence="1" id="KW-1185">Reference proteome</keyword>
<proteinExistence type="predicted"/>
<dbReference type="eggNOG" id="ENOG502TJ7P">
    <property type="taxonomic scope" value="Eukaryota"/>
</dbReference>